<feature type="compositionally biased region" description="Low complexity" evidence="1">
    <location>
        <begin position="97"/>
        <end position="110"/>
    </location>
</feature>
<feature type="region of interest" description="Disordered" evidence="1">
    <location>
        <begin position="250"/>
        <end position="389"/>
    </location>
</feature>
<accession>A0ABR0EZJ5</accession>
<evidence type="ECO:0000256" key="1">
    <source>
        <dbReference type="SAM" id="MobiDB-lite"/>
    </source>
</evidence>
<feature type="compositionally biased region" description="Polar residues" evidence="1">
    <location>
        <begin position="316"/>
        <end position="343"/>
    </location>
</feature>
<reference evidence="2 3" key="1">
    <citation type="journal article" date="2023" name="G3 (Bethesda)">
        <title>A chromosome-level genome assembly of Zasmidium syzygii isolated from banana leaves.</title>
        <authorList>
            <person name="van Westerhoven A.C."/>
            <person name="Mehrabi R."/>
            <person name="Talebi R."/>
            <person name="Steentjes M.B.F."/>
            <person name="Corcolon B."/>
            <person name="Chong P.A."/>
            <person name="Kema G.H.J."/>
            <person name="Seidl M.F."/>
        </authorList>
    </citation>
    <scope>NUCLEOTIDE SEQUENCE [LARGE SCALE GENOMIC DNA]</scope>
    <source>
        <strain evidence="2 3">P124</strain>
    </source>
</reference>
<dbReference type="Proteomes" id="UP001305779">
    <property type="component" value="Unassembled WGS sequence"/>
</dbReference>
<feature type="compositionally biased region" description="Low complexity" evidence="1">
    <location>
        <begin position="362"/>
        <end position="375"/>
    </location>
</feature>
<evidence type="ECO:0000313" key="3">
    <source>
        <dbReference type="Proteomes" id="UP001305779"/>
    </source>
</evidence>
<feature type="compositionally biased region" description="Basic and acidic residues" evidence="1">
    <location>
        <begin position="254"/>
        <end position="266"/>
    </location>
</feature>
<proteinExistence type="predicted"/>
<feature type="compositionally biased region" description="Polar residues" evidence="1">
    <location>
        <begin position="125"/>
        <end position="156"/>
    </location>
</feature>
<sequence>MVDDRQSGSLRRPRSRDELSNMLTPQNNPAEPPRTSGIPRPSLKTAATEAARPTISTASNAPGKSKKTGPPPSSLALPPTKAPVKPVQVRRDAPTHQQPQQRAPQLQGGPFTPAPLERNPIPRNQLGTPSHGPQQIQNTTQAPSVNKTADPATTLQPAKPFASGANRPPIPPIAQPRPRSLASSTLSLRDAPVRRTSAVPSVVPIAQRQASLRDLLGTLPSTANPTNKQKVRDSLVENLKAGYDRVYKVWQQTEKSDQPHKGHDASAESLMRPPPSMGGVLGDDIRTFSSQKSAAFGQLPQLNTSTGKDGGGSTSHRPSSVHQPATKTASAPSHNTPGTTTFETSRRPEDSSADDEDEDIQDQTSTAATPTSATSGRQGPPPEIDSLDDLSRKVFVLNRTSNRPDQFASPPQEVKTNMISVIKNVCQNKKMKGHSLDFVEAEMESDYQCGRNAALRSRVYWSRDHPSFRVCKSCATNQRVCFRSYQNGHEKCWLVLPLPEKLLAQHAADGGDRATGVKKYVAQDKPRKGEIKGIWRDEESKASDKY</sequence>
<evidence type="ECO:0000313" key="2">
    <source>
        <dbReference type="EMBL" id="KAK4506518.1"/>
    </source>
</evidence>
<feature type="region of interest" description="Disordered" evidence="1">
    <location>
        <begin position="1"/>
        <end position="198"/>
    </location>
</feature>
<comment type="caution">
    <text evidence="2">The sequence shown here is derived from an EMBL/GenBank/DDBJ whole genome shotgun (WGS) entry which is preliminary data.</text>
</comment>
<feature type="compositionally biased region" description="Acidic residues" evidence="1">
    <location>
        <begin position="351"/>
        <end position="361"/>
    </location>
</feature>
<organism evidence="2 3">
    <name type="scientific">Zasmidium cellare</name>
    <name type="common">Wine cellar mold</name>
    <name type="synonym">Racodium cellare</name>
    <dbReference type="NCBI Taxonomy" id="395010"/>
    <lineage>
        <taxon>Eukaryota</taxon>
        <taxon>Fungi</taxon>
        <taxon>Dikarya</taxon>
        <taxon>Ascomycota</taxon>
        <taxon>Pezizomycotina</taxon>
        <taxon>Dothideomycetes</taxon>
        <taxon>Dothideomycetidae</taxon>
        <taxon>Mycosphaerellales</taxon>
        <taxon>Mycosphaerellaceae</taxon>
        <taxon>Zasmidium</taxon>
    </lineage>
</organism>
<dbReference type="EMBL" id="JAXOVC010000001">
    <property type="protein sequence ID" value="KAK4506518.1"/>
    <property type="molecule type" value="Genomic_DNA"/>
</dbReference>
<name>A0ABR0EZJ5_ZASCE</name>
<protein>
    <submittedName>
        <fullName evidence="2">Uncharacterized protein</fullName>
    </submittedName>
</protein>
<keyword evidence="3" id="KW-1185">Reference proteome</keyword>
<gene>
    <name evidence="2" type="ORF">PRZ48_000250</name>
</gene>